<dbReference type="Proteomes" id="UP000034665">
    <property type="component" value="Unassembled WGS sequence"/>
</dbReference>
<protein>
    <submittedName>
        <fullName evidence="1">Uncharacterized protein</fullName>
    </submittedName>
</protein>
<dbReference type="PATRIC" id="fig|1619013.3.peg.899"/>
<dbReference type="AlphaFoldDB" id="A0A0G0RER3"/>
<reference evidence="1 2" key="1">
    <citation type="journal article" date="2015" name="Nature">
        <title>rRNA introns, odd ribosomes, and small enigmatic genomes across a large radiation of phyla.</title>
        <authorList>
            <person name="Brown C.T."/>
            <person name="Hug L.A."/>
            <person name="Thomas B.C."/>
            <person name="Sharon I."/>
            <person name="Castelle C.J."/>
            <person name="Singh A."/>
            <person name="Wilkins M.J."/>
            <person name="Williams K.H."/>
            <person name="Banfield J.F."/>
        </authorList>
    </citation>
    <scope>NUCLEOTIDE SEQUENCE [LARGE SCALE GENOMIC DNA]</scope>
</reference>
<evidence type="ECO:0000313" key="2">
    <source>
        <dbReference type="Proteomes" id="UP000034665"/>
    </source>
</evidence>
<dbReference type="EMBL" id="LBWR01000003">
    <property type="protein sequence ID" value="KKR12122.1"/>
    <property type="molecule type" value="Genomic_DNA"/>
</dbReference>
<accession>A0A0G0RER3</accession>
<organism evidence="1 2">
    <name type="scientific">Candidatus Wolfebacteria bacterium GW2011_GWC2_39_22</name>
    <dbReference type="NCBI Taxonomy" id="1619013"/>
    <lineage>
        <taxon>Bacteria</taxon>
        <taxon>Candidatus Wolfeibacteriota</taxon>
    </lineage>
</organism>
<evidence type="ECO:0000313" key="1">
    <source>
        <dbReference type="EMBL" id="KKR12122.1"/>
    </source>
</evidence>
<comment type="caution">
    <text evidence="1">The sequence shown here is derived from an EMBL/GenBank/DDBJ whole genome shotgun (WGS) entry which is preliminary data.</text>
</comment>
<gene>
    <name evidence="1" type="ORF">UT41_C0003G0049</name>
</gene>
<name>A0A0G0RER3_9BACT</name>
<proteinExistence type="predicted"/>
<sequence length="136" mass="14537">MSKPRCITWDLAATRILDALSSPEANKAVADLTEFLTGTDGRNAIHCLLNFTGRHIVFAEVIEVHPVIPRTVYALTKVGLVKTGASSTLPGGFPETIPISAAEIVGATIQFGNTKPEQIMPWLLAELDTIAAETLP</sequence>